<organism evidence="1 2">
    <name type="scientific">Saccharibacillus sacchari</name>
    <dbReference type="NCBI Taxonomy" id="456493"/>
    <lineage>
        <taxon>Bacteria</taxon>
        <taxon>Bacillati</taxon>
        <taxon>Bacillota</taxon>
        <taxon>Bacilli</taxon>
        <taxon>Bacillales</taxon>
        <taxon>Paenibacillaceae</taxon>
        <taxon>Saccharibacillus</taxon>
    </lineage>
</organism>
<accession>A0ACC6PJD7</accession>
<protein>
    <submittedName>
        <fullName evidence="1">VOC family protein</fullName>
    </submittedName>
</protein>
<dbReference type="EMBL" id="JBBKAR010000057">
    <property type="protein sequence ID" value="MEJ8306996.1"/>
    <property type="molecule type" value="Genomic_DNA"/>
</dbReference>
<reference evidence="1" key="1">
    <citation type="submission" date="2024-03" db="EMBL/GenBank/DDBJ databases">
        <title>Whole genome sequecning of epiphytes from Marcgravia umbellata leaves.</title>
        <authorList>
            <person name="Kumar G."/>
            <person name="Savka M.A."/>
        </authorList>
    </citation>
    <scope>NUCLEOTIDE SEQUENCE</scope>
    <source>
        <strain evidence="1">RIT_BL5</strain>
    </source>
</reference>
<comment type="caution">
    <text evidence="1">The sequence shown here is derived from an EMBL/GenBank/DDBJ whole genome shotgun (WGS) entry which is preliminary data.</text>
</comment>
<sequence length="147" mass="16479">MQAEVIPFLSLHGQAAEAIYFYEQKLGAIVLLKVSYADMAQRDKTFQYASGQEAWITHSVLQIGANKIMIAEEETDTTRPWSAGNDFSLCLQSRDHDTIVGFYERLTSDERTTILVPLTANSFSSGYGIVRDPFGVVFQFTVTQHAF</sequence>
<proteinExistence type="predicted"/>
<name>A0ACC6PJD7_9BACL</name>
<dbReference type="Proteomes" id="UP001380953">
    <property type="component" value="Unassembled WGS sequence"/>
</dbReference>
<evidence type="ECO:0000313" key="1">
    <source>
        <dbReference type="EMBL" id="MEJ8306996.1"/>
    </source>
</evidence>
<evidence type="ECO:0000313" key="2">
    <source>
        <dbReference type="Proteomes" id="UP001380953"/>
    </source>
</evidence>
<keyword evidence="2" id="KW-1185">Reference proteome</keyword>
<gene>
    <name evidence="1" type="ORF">WKI47_24070</name>
</gene>